<dbReference type="Gene3D" id="3.30.530.20">
    <property type="match status" value="1"/>
</dbReference>
<dbReference type="EMBL" id="BSPX01000082">
    <property type="protein sequence ID" value="GLT24279.1"/>
    <property type="molecule type" value="Genomic_DNA"/>
</dbReference>
<organism evidence="3 4">
    <name type="scientific">Zoogloea oryzae</name>
    <dbReference type="NCBI Taxonomy" id="310767"/>
    <lineage>
        <taxon>Bacteria</taxon>
        <taxon>Pseudomonadati</taxon>
        <taxon>Pseudomonadota</taxon>
        <taxon>Betaproteobacteria</taxon>
        <taxon>Rhodocyclales</taxon>
        <taxon>Zoogloeaceae</taxon>
        <taxon>Zoogloea</taxon>
    </lineage>
</organism>
<dbReference type="Pfam" id="PF08327">
    <property type="entry name" value="AHSA1"/>
    <property type="match status" value="1"/>
</dbReference>
<feature type="domain" description="Activator of Hsp90 ATPase homologue 1/2-like C-terminal" evidence="2">
    <location>
        <begin position="12"/>
        <end position="133"/>
    </location>
</feature>
<dbReference type="InterPro" id="IPR023393">
    <property type="entry name" value="START-like_dom_sf"/>
</dbReference>
<evidence type="ECO:0000313" key="3">
    <source>
        <dbReference type="EMBL" id="GLT24279.1"/>
    </source>
</evidence>
<accession>A0ABQ6FG49</accession>
<proteinExistence type="inferred from homology"/>
<keyword evidence="4" id="KW-1185">Reference proteome</keyword>
<dbReference type="Proteomes" id="UP001157167">
    <property type="component" value="Unassembled WGS sequence"/>
</dbReference>
<comment type="caution">
    <text evidence="3">The sequence shown here is derived from an EMBL/GenBank/DDBJ whole genome shotgun (WGS) entry which is preliminary data.</text>
</comment>
<comment type="similarity">
    <text evidence="1">Belongs to the AHA1 family.</text>
</comment>
<evidence type="ECO:0000259" key="2">
    <source>
        <dbReference type="Pfam" id="PF08327"/>
    </source>
</evidence>
<reference evidence="4" key="1">
    <citation type="journal article" date="2019" name="Int. J. Syst. Evol. Microbiol.">
        <title>The Global Catalogue of Microorganisms (GCM) 10K type strain sequencing project: providing services to taxonomists for standard genome sequencing and annotation.</title>
        <authorList>
            <consortium name="The Broad Institute Genomics Platform"/>
            <consortium name="The Broad Institute Genome Sequencing Center for Infectious Disease"/>
            <person name="Wu L."/>
            <person name="Ma J."/>
        </authorList>
    </citation>
    <scope>NUCLEOTIDE SEQUENCE [LARGE SCALE GENOMIC DNA]</scope>
    <source>
        <strain evidence="4">NBRC 102407</strain>
    </source>
</reference>
<dbReference type="RefSeq" id="WP_284189443.1">
    <property type="nucleotide sequence ID" value="NZ_BSPX01000082.1"/>
</dbReference>
<gene>
    <name evidence="3" type="ORF">GCM10007933_37550</name>
</gene>
<evidence type="ECO:0000256" key="1">
    <source>
        <dbReference type="ARBA" id="ARBA00006817"/>
    </source>
</evidence>
<dbReference type="InterPro" id="IPR013538">
    <property type="entry name" value="ASHA1/2-like_C"/>
</dbReference>
<dbReference type="SUPFAM" id="SSF55961">
    <property type="entry name" value="Bet v1-like"/>
    <property type="match status" value="1"/>
</dbReference>
<protein>
    <recommendedName>
        <fullName evidence="2">Activator of Hsp90 ATPase homologue 1/2-like C-terminal domain-containing protein</fullName>
    </recommendedName>
</protein>
<evidence type="ECO:0000313" key="4">
    <source>
        <dbReference type="Proteomes" id="UP001157167"/>
    </source>
</evidence>
<sequence>MTTFSTTRYFAASPATLFEAIRNPERLVRWWGPLGFSNRFHAFDFQPGGEWRFDMIGPDGTVHPNESRFEHIEPERRVVIQHTCAPFFRLAITLEPTGDGTTLHWDQTFADTRIAEAVAHIVKPANEENLDRLGVEVTGLPQIT</sequence>
<name>A0ABQ6FG49_9RHOO</name>